<dbReference type="Proteomes" id="UP001301731">
    <property type="component" value="Chromosome"/>
</dbReference>
<gene>
    <name evidence="3" type="ORF">R2D22_34620</name>
</gene>
<keyword evidence="2" id="KW-0812">Transmembrane</keyword>
<evidence type="ECO:0000313" key="4">
    <source>
        <dbReference type="Proteomes" id="UP001301731"/>
    </source>
</evidence>
<name>A0ABZ0M389_9ACTN</name>
<organism evidence="3 4">
    <name type="scientific">Streptomyces solicathayae</name>
    <dbReference type="NCBI Taxonomy" id="3081768"/>
    <lineage>
        <taxon>Bacteria</taxon>
        <taxon>Bacillati</taxon>
        <taxon>Actinomycetota</taxon>
        <taxon>Actinomycetes</taxon>
        <taxon>Kitasatosporales</taxon>
        <taxon>Streptomycetaceae</taxon>
        <taxon>Streptomyces</taxon>
    </lineage>
</organism>
<dbReference type="EMBL" id="CP137573">
    <property type="protein sequence ID" value="WOX26245.1"/>
    <property type="molecule type" value="Genomic_DNA"/>
</dbReference>
<feature type="compositionally biased region" description="Pro residues" evidence="1">
    <location>
        <begin position="1"/>
        <end position="23"/>
    </location>
</feature>
<keyword evidence="2" id="KW-0472">Membrane</keyword>
<sequence>MPTTPPPPGWGPRPPEGPPPSGPSGPQVPGWAAPPPRPPKRTNTWLVVALVLGGLAVLAVVGIIVAIVVVERTVDNPPGDGPAADVEITACEVDGDTRWPRADLTVTNRSSKTSDYVISIEFVTASGTRVAEANASVDNLAPDQASQDRAQSLTQVEGPVSCNITDVARFAS</sequence>
<evidence type="ECO:0000256" key="2">
    <source>
        <dbReference type="SAM" id="Phobius"/>
    </source>
</evidence>
<evidence type="ECO:0000313" key="3">
    <source>
        <dbReference type="EMBL" id="WOX26245.1"/>
    </source>
</evidence>
<feature type="transmembrane region" description="Helical" evidence="2">
    <location>
        <begin position="45"/>
        <end position="70"/>
    </location>
</feature>
<dbReference type="RefSeq" id="WP_318109183.1">
    <property type="nucleotide sequence ID" value="NZ_CP137573.1"/>
</dbReference>
<accession>A0ABZ0M389</accession>
<evidence type="ECO:0000256" key="1">
    <source>
        <dbReference type="SAM" id="MobiDB-lite"/>
    </source>
</evidence>
<feature type="region of interest" description="Disordered" evidence="1">
    <location>
        <begin position="1"/>
        <end position="37"/>
    </location>
</feature>
<keyword evidence="2" id="KW-1133">Transmembrane helix</keyword>
<proteinExistence type="predicted"/>
<keyword evidence="4" id="KW-1185">Reference proteome</keyword>
<protein>
    <submittedName>
        <fullName evidence="3">Uncharacterized protein</fullName>
    </submittedName>
</protein>
<reference evidence="3 4" key="1">
    <citation type="submission" date="2023-10" db="EMBL/GenBank/DDBJ databases">
        <title>The genome sequence of Streptomyces sp. HUAS YS2.</title>
        <authorList>
            <person name="Mo P."/>
        </authorList>
    </citation>
    <scope>NUCLEOTIDE SEQUENCE [LARGE SCALE GENOMIC DNA]</scope>
    <source>
        <strain evidence="3 4">HUAS YS2</strain>
    </source>
</reference>